<proteinExistence type="inferred from homology"/>
<protein>
    <submittedName>
        <fullName evidence="5">Aldehyde dehydrogenase family protein</fullName>
    </submittedName>
</protein>
<dbReference type="RefSeq" id="WP_163075673.1">
    <property type="nucleotide sequence ID" value="NZ_CP048630.1"/>
</dbReference>
<comment type="similarity">
    <text evidence="1">Belongs to the aldehyde dehydrogenase family.</text>
</comment>
<dbReference type="Gene3D" id="3.40.309.10">
    <property type="entry name" value="Aldehyde Dehydrogenase, Chain A, domain 2"/>
    <property type="match status" value="1"/>
</dbReference>
<feature type="transmembrane region" description="Helical" evidence="3">
    <location>
        <begin position="156"/>
        <end position="174"/>
    </location>
</feature>
<evidence type="ECO:0000256" key="3">
    <source>
        <dbReference type="SAM" id="Phobius"/>
    </source>
</evidence>
<dbReference type="InterPro" id="IPR016162">
    <property type="entry name" value="Ald_DH_N"/>
</dbReference>
<dbReference type="InterPro" id="IPR016163">
    <property type="entry name" value="Ald_DH_C"/>
</dbReference>
<evidence type="ECO:0000259" key="4">
    <source>
        <dbReference type="Pfam" id="PF00171"/>
    </source>
</evidence>
<dbReference type="InterPro" id="IPR015590">
    <property type="entry name" value="Aldehyde_DH_dom"/>
</dbReference>
<dbReference type="Gene3D" id="3.40.605.10">
    <property type="entry name" value="Aldehyde Dehydrogenase, Chain A, domain 1"/>
    <property type="match status" value="1"/>
</dbReference>
<feature type="domain" description="Aldehyde dehydrogenase" evidence="4">
    <location>
        <begin position="20"/>
        <end position="468"/>
    </location>
</feature>
<organism evidence="5 6">
    <name type="scientific">Ancylobacter pratisalsi</name>
    <dbReference type="NCBI Taxonomy" id="1745854"/>
    <lineage>
        <taxon>Bacteria</taxon>
        <taxon>Pseudomonadati</taxon>
        <taxon>Pseudomonadota</taxon>
        <taxon>Alphaproteobacteria</taxon>
        <taxon>Hyphomicrobiales</taxon>
        <taxon>Xanthobacteraceae</taxon>
        <taxon>Ancylobacter</taxon>
    </lineage>
</organism>
<keyword evidence="3" id="KW-0812">Transmembrane</keyword>
<keyword evidence="3" id="KW-1133">Transmembrane helix</keyword>
<evidence type="ECO:0000313" key="6">
    <source>
        <dbReference type="Proteomes" id="UP000464751"/>
    </source>
</evidence>
<sequence>MVVYIHNFIGGRRMEPLGSEACEVRSPFNGKWVGVAPLASLADVDLAIATARQAIDREARSGQSLSQRTEVVERFLSTYLKRLPSLSGLITRENATPLWGNVLLGDELTARAASHVEAARSNLSRCGTGTAEMALIAKPAGLVAAMPAWHAPQNMAIGWLIPAILAGCAIILALNPITALDGQTIGELMMEAGLPEGLLSILVTSEETAGYLAGHPGVDRVAVSSSDPTGRYLASIAASRSKSLTLDIGRRSAAIILPDVDIASAVEGLRDNSLLANGQWPGRQDRFLVPRHRQGELTKALNEALARLRLGDPLALSTDIGPLISRQQRNAVMRAIEHAIAAGAELASGGEPVDPGDASGAFFQPTVVANTPRQMNITLETIPGPVILVIPYDEIDQAIGISNEGGYGATAAVWTSDSALARVIAGRLRARVVSINGPNAEGHAPSSQHRRGMGHMDGLRGVDEFVEWQALVT</sequence>
<evidence type="ECO:0000313" key="5">
    <source>
        <dbReference type="EMBL" id="QIB34530.1"/>
    </source>
</evidence>
<dbReference type="GO" id="GO:0016620">
    <property type="term" value="F:oxidoreductase activity, acting on the aldehyde or oxo group of donors, NAD or NADP as acceptor"/>
    <property type="evidence" value="ECO:0007669"/>
    <property type="project" value="InterPro"/>
</dbReference>
<dbReference type="Proteomes" id="UP000464751">
    <property type="component" value="Chromosome"/>
</dbReference>
<dbReference type="PANTHER" id="PTHR42804:SF1">
    <property type="entry name" value="ALDEHYDE DEHYDROGENASE-RELATED"/>
    <property type="match status" value="1"/>
</dbReference>
<dbReference type="KEGG" id="apra:G3A50_13020"/>
<evidence type="ECO:0000256" key="2">
    <source>
        <dbReference type="ARBA" id="ARBA00023002"/>
    </source>
</evidence>
<dbReference type="EMBL" id="CP048630">
    <property type="protein sequence ID" value="QIB34530.1"/>
    <property type="molecule type" value="Genomic_DNA"/>
</dbReference>
<reference evidence="5 6" key="1">
    <citation type="submission" date="2020-02" db="EMBL/GenBank/DDBJ databases">
        <authorList>
            <person name="Li G."/>
        </authorList>
    </citation>
    <scope>NUCLEOTIDE SEQUENCE [LARGE SCALE GENOMIC DNA]</scope>
    <source>
        <strain evidence="5 6">DSM 102029</strain>
    </source>
</reference>
<name>A0A6P1YNQ6_9HYPH</name>
<evidence type="ECO:0000256" key="1">
    <source>
        <dbReference type="ARBA" id="ARBA00009986"/>
    </source>
</evidence>
<dbReference type="AlphaFoldDB" id="A0A6P1YNQ6"/>
<keyword evidence="3" id="KW-0472">Membrane</keyword>
<gene>
    <name evidence="5" type="ORF">G3A50_13020</name>
</gene>
<dbReference type="InterPro" id="IPR016161">
    <property type="entry name" value="Ald_DH/histidinol_DH"/>
</dbReference>
<dbReference type="PANTHER" id="PTHR42804">
    <property type="entry name" value="ALDEHYDE DEHYDROGENASE"/>
    <property type="match status" value="1"/>
</dbReference>
<dbReference type="SUPFAM" id="SSF53720">
    <property type="entry name" value="ALDH-like"/>
    <property type="match status" value="1"/>
</dbReference>
<keyword evidence="2" id="KW-0560">Oxidoreductase</keyword>
<keyword evidence="6" id="KW-1185">Reference proteome</keyword>
<accession>A0A6P1YNQ6</accession>
<dbReference type="Pfam" id="PF00171">
    <property type="entry name" value="Aldedh"/>
    <property type="match status" value="1"/>
</dbReference>